<dbReference type="NCBIfam" id="TIGR02281">
    <property type="entry name" value="clan_AA_DTGA"/>
    <property type="match status" value="1"/>
</dbReference>
<dbReference type="InterPro" id="IPR011969">
    <property type="entry name" value="Clan_AA_Asp_peptidase_C"/>
</dbReference>
<dbReference type="PROSITE" id="PS00141">
    <property type="entry name" value="ASP_PROTEASE"/>
    <property type="match status" value="1"/>
</dbReference>
<dbReference type="RefSeq" id="WP_256609917.1">
    <property type="nucleotide sequence ID" value="NZ_JANIBM010000004.1"/>
</dbReference>
<dbReference type="InterPro" id="IPR021109">
    <property type="entry name" value="Peptidase_aspartic_dom_sf"/>
</dbReference>
<dbReference type="InterPro" id="IPR034122">
    <property type="entry name" value="Retropepsin-like_bacterial"/>
</dbReference>
<accession>A0ABT1UE99</accession>
<dbReference type="CDD" id="cd05483">
    <property type="entry name" value="retropepsin_like_bacteria"/>
    <property type="match status" value="1"/>
</dbReference>
<gene>
    <name evidence="2" type="ORF">NP603_05505</name>
</gene>
<dbReference type="SUPFAM" id="SSF50630">
    <property type="entry name" value="Acid proteases"/>
    <property type="match status" value="1"/>
</dbReference>
<dbReference type="InterPro" id="IPR001969">
    <property type="entry name" value="Aspartic_peptidase_AS"/>
</dbReference>
<evidence type="ECO:0000313" key="3">
    <source>
        <dbReference type="Proteomes" id="UP001524569"/>
    </source>
</evidence>
<protein>
    <submittedName>
        <fullName evidence="2">Retroviral-like aspartic protease family protein</fullName>
    </submittedName>
</protein>
<comment type="caution">
    <text evidence="2">The sequence shown here is derived from an EMBL/GenBank/DDBJ whole genome shotgun (WGS) entry which is preliminary data.</text>
</comment>
<feature type="region of interest" description="Disordered" evidence="1">
    <location>
        <begin position="14"/>
        <end position="34"/>
    </location>
</feature>
<feature type="compositionally biased region" description="Basic and acidic residues" evidence="1">
    <location>
        <begin position="14"/>
        <end position="25"/>
    </location>
</feature>
<evidence type="ECO:0000256" key="1">
    <source>
        <dbReference type="SAM" id="MobiDB-lite"/>
    </source>
</evidence>
<name>A0ABT1UE99_9GAMM</name>
<keyword evidence="3" id="KW-1185">Reference proteome</keyword>
<dbReference type="EMBL" id="JANIBM010000004">
    <property type="protein sequence ID" value="MCQ8180553.1"/>
    <property type="molecule type" value="Genomic_DNA"/>
</dbReference>
<dbReference type="Gene3D" id="2.40.70.10">
    <property type="entry name" value="Acid Proteases"/>
    <property type="match status" value="1"/>
</dbReference>
<reference evidence="2 3" key="1">
    <citation type="submission" date="2022-07" db="EMBL/GenBank/DDBJ databases">
        <title>Methylomonas rivi sp. nov., Methylomonas rosea sp. nov., Methylomonas aureus sp. nov. and Methylomonas subterranea sp. nov., four novel methanotrophs isolated from a freshwater creek and the deep terrestrial subsurface.</title>
        <authorList>
            <person name="Abin C."/>
            <person name="Sankaranarayanan K."/>
            <person name="Garner C."/>
            <person name="Sindelar R."/>
            <person name="Kotary K."/>
            <person name="Garner R."/>
            <person name="Barclay S."/>
            <person name="Lawson P."/>
            <person name="Krumholz L."/>
        </authorList>
    </citation>
    <scope>NUCLEOTIDE SEQUENCE [LARGE SCALE GENOMIC DNA]</scope>
    <source>
        <strain evidence="2 3">SURF-1</strain>
    </source>
</reference>
<dbReference type="Pfam" id="PF13975">
    <property type="entry name" value="gag-asp_proteas"/>
    <property type="match status" value="1"/>
</dbReference>
<dbReference type="Proteomes" id="UP001524569">
    <property type="component" value="Unassembled WGS sequence"/>
</dbReference>
<evidence type="ECO:0000313" key="2">
    <source>
        <dbReference type="EMBL" id="MCQ8180553.1"/>
    </source>
</evidence>
<proteinExistence type="predicted"/>
<sequence length="207" mass="22350">MGFEDRDYYREQLRKRASRPRDGEPRQQTVASGRRGSAGTLRYLLMPLAALAGLWYGADALLAKQVAARHPLPEIVLPATADGEVGGTGAVRIKADSQGHFRGTLLINNVPMPFMIDTGATKTSIPEKYARAAGLPVGGAVQAETAGGRVTDYQTRIASLKLGNLELRDLDAHINRYLDEVLVGMNTLKYFRIEQKGDSLVLAAGAS</sequence>
<organism evidence="2 3">
    <name type="scientific">Methylomonas aurea</name>
    <dbReference type="NCBI Taxonomy" id="2952224"/>
    <lineage>
        <taxon>Bacteria</taxon>
        <taxon>Pseudomonadati</taxon>
        <taxon>Pseudomonadota</taxon>
        <taxon>Gammaproteobacteria</taxon>
        <taxon>Methylococcales</taxon>
        <taxon>Methylococcaceae</taxon>
        <taxon>Methylomonas</taxon>
    </lineage>
</organism>